<dbReference type="AlphaFoldDB" id="T1K0F3"/>
<dbReference type="EnsemblMetazoa" id="tetur03g07580.1">
    <property type="protein sequence ID" value="tetur03g07580.1"/>
    <property type="gene ID" value="tetur03g07580"/>
</dbReference>
<dbReference type="Proteomes" id="UP000015104">
    <property type="component" value="Unassembled WGS sequence"/>
</dbReference>
<sequence>MSPPFFKLSPSKAIFCMNSLIGEPARNRNVSGCGTQDYYYVVKLMVEPMFWLQREKEKQGTLFDHKRAPKLDSRESQINLSFITDPSRQIVHFKIGVFVVKMRAHTGNTIFVTHTDNIIDTNGESGLHDEDVLIPDLFKEELESDVAYEPLEAPER</sequence>
<dbReference type="HOGENOM" id="CLU_1688969_0_0_1"/>
<reference evidence="2" key="1">
    <citation type="submission" date="2011-08" db="EMBL/GenBank/DDBJ databases">
        <authorList>
            <person name="Rombauts S."/>
        </authorList>
    </citation>
    <scope>NUCLEOTIDE SEQUENCE</scope>
    <source>
        <strain evidence="2">London</strain>
    </source>
</reference>
<organism evidence="1 2">
    <name type="scientific">Tetranychus urticae</name>
    <name type="common">Two-spotted spider mite</name>
    <dbReference type="NCBI Taxonomy" id="32264"/>
    <lineage>
        <taxon>Eukaryota</taxon>
        <taxon>Metazoa</taxon>
        <taxon>Ecdysozoa</taxon>
        <taxon>Arthropoda</taxon>
        <taxon>Chelicerata</taxon>
        <taxon>Arachnida</taxon>
        <taxon>Acari</taxon>
        <taxon>Acariformes</taxon>
        <taxon>Trombidiformes</taxon>
        <taxon>Prostigmata</taxon>
        <taxon>Eleutherengona</taxon>
        <taxon>Raphignathae</taxon>
        <taxon>Tetranychoidea</taxon>
        <taxon>Tetranychidae</taxon>
        <taxon>Tetranychus</taxon>
    </lineage>
</organism>
<reference evidence="1" key="2">
    <citation type="submission" date="2015-06" db="UniProtKB">
        <authorList>
            <consortium name="EnsemblMetazoa"/>
        </authorList>
    </citation>
    <scope>IDENTIFICATION</scope>
</reference>
<evidence type="ECO:0000313" key="2">
    <source>
        <dbReference type="Proteomes" id="UP000015104"/>
    </source>
</evidence>
<keyword evidence="2" id="KW-1185">Reference proteome</keyword>
<name>T1K0F3_TETUR</name>
<proteinExistence type="predicted"/>
<protein>
    <submittedName>
        <fullName evidence="1">Uncharacterized protein</fullName>
    </submittedName>
</protein>
<accession>T1K0F3</accession>
<evidence type="ECO:0000313" key="1">
    <source>
        <dbReference type="EnsemblMetazoa" id="tetur03g07580.1"/>
    </source>
</evidence>
<dbReference type="EMBL" id="CAEY01001141">
    <property type="status" value="NOT_ANNOTATED_CDS"/>
    <property type="molecule type" value="Genomic_DNA"/>
</dbReference>